<dbReference type="GO" id="GO:0003677">
    <property type="term" value="F:DNA binding"/>
    <property type="evidence" value="ECO:0007669"/>
    <property type="project" value="UniProtKB-KW"/>
</dbReference>
<dbReference type="InterPro" id="IPR010982">
    <property type="entry name" value="Lambda_DNA-bd_dom_sf"/>
</dbReference>
<dbReference type="InterPro" id="IPR001387">
    <property type="entry name" value="Cro/C1-type_HTH"/>
</dbReference>
<dbReference type="Pfam" id="PF01381">
    <property type="entry name" value="HTH_3"/>
    <property type="match status" value="1"/>
</dbReference>
<comment type="caution">
    <text evidence="3">The sequence shown here is derived from an EMBL/GenBank/DDBJ whole genome shotgun (WGS) entry which is preliminary data.</text>
</comment>
<dbReference type="GO" id="GO:0005829">
    <property type="term" value="C:cytosol"/>
    <property type="evidence" value="ECO:0007669"/>
    <property type="project" value="TreeGrafter"/>
</dbReference>
<evidence type="ECO:0000313" key="3">
    <source>
        <dbReference type="EMBL" id="PKR82407.1"/>
    </source>
</evidence>
<dbReference type="Proteomes" id="UP000233440">
    <property type="component" value="Unassembled WGS sequence"/>
</dbReference>
<proteinExistence type="predicted"/>
<dbReference type="SMART" id="SM00530">
    <property type="entry name" value="HTH_XRE"/>
    <property type="match status" value="1"/>
</dbReference>
<dbReference type="Gene3D" id="1.10.260.40">
    <property type="entry name" value="lambda repressor-like DNA-binding domains"/>
    <property type="match status" value="1"/>
</dbReference>
<dbReference type="EMBL" id="PIQO01000047">
    <property type="protein sequence ID" value="PKR82407.1"/>
    <property type="molecule type" value="Genomic_DNA"/>
</dbReference>
<dbReference type="GO" id="GO:0003700">
    <property type="term" value="F:DNA-binding transcription factor activity"/>
    <property type="evidence" value="ECO:0007669"/>
    <property type="project" value="TreeGrafter"/>
</dbReference>
<keyword evidence="1" id="KW-0238">DNA-binding</keyword>
<gene>
    <name evidence="3" type="ORF">CWO92_24635</name>
</gene>
<protein>
    <recommendedName>
        <fullName evidence="2">HTH cro/C1-type domain-containing protein</fullName>
    </recommendedName>
</protein>
<organism evidence="3 4">
    <name type="scientific">Heyndrickxia camelliae</name>
    <dbReference type="NCBI Taxonomy" id="1707093"/>
    <lineage>
        <taxon>Bacteria</taxon>
        <taxon>Bacillati</taxon>
        <taxon>Bacillota</taxon>
        <taxon>Bacilli</taxon>
        <taxon>Bacillales</taxon>
        <taxon>Bacillaceae</taxon>
        <taxon>Heyndrickxia</taxon>
    </lineage>
</organism>
<evidence type="ECO:0000313" key="4">
    <source>
        <dbReference type="Proteomes" id="UP000233440"/>
    </source>
</evidence>
<dbReference type="PROSITE" id="PS50943">
    <property type="entry name" value="HTH_CROC1"/>
    <property type="match status" value="1"/>
</dbReference>
<sequence length="101" mass="11544">MLINIGKRVRNIRESKGITQEELANKMDVTKSYVSKIESGDQIPKLARLELIAIGLDVTLEELIFNTSVDSKWKEVIELFEQKGINPEEVLKFISVLEKLK</sequence>
<dbReference type="CDD" id="cd00093">
    <property type="entry name" value="HTH_XRE"/>
    <property type="match status" value="1"/>
</dbReference>
<dbReference type="PANTHER" id="PTHR46797">
    <property type="entry name" value="HTH-TYPE TRANSCRIPTIONAL REGULATOR"/>
    <property type="match status" value="1"/>
</dbReference>
<dbReference type="InterPro" id="IPR050807">
    <property type="entry name" value="TransReg_Diox_bact_type"/>
</dbReference>
<reference evidence="3 4" key="1">
    <citation type="submission" date="2017-11" db="EMBL/GenBank/DDBJ databases">
        <title>Bacillus camelliae sp. nov., isolated from pu'er tea.</title>
        <authorList>
            <person name="Niu L."/>
        </authorList>
    </citation>
    <scope>NUCLEOTIDE SEQUENCE [LARGE SCALE GENOMIC DNA]</scope>
    <source>
        <strain evidence="3 4">7578-1</strain>
    </source>
</reference>
<accession>A0A2N3LCY7</accession>
<name>A0A2N3LCY7_9BACI</name>
<dbReference type="SUPFAM" id="SSF47413">
    <property type="entry name" value="lambda repressor-like DNA-binding domains"/>
    <property type="match status" value="1"/>
</dbReference>
<evidence type="ECO:0000259" key="2">
    <source>
        <dbReference type="PROSITE" id="PS50943"/>
    </source>
</evidence>
<dbReference type="PANTHER" id="PTHR46797:SF24">
    <property type="entry name" value="DNA-BINDING PHAGE PROTEIN"/>
    <property type="match status" value="1"/>
</dbReference>
<dbReference type="AlphaFoldDB" id="A0A2N3LCY7"/>
<feature type="domain" description="HTH cro/C1-type" evidence="2">
    <location>
        <begin position="9"/>
        <end position="63"/>
    </location>
</feature>
<keyword evidence="4" id="KW-1185">Reference proteome</keyword>
<dbReference type="OrthoDB" id="2876477at2"/>
<evidence type="ECO:0000256" key="1">
    <source>
        <dbReference type="ARBA" id="ARBA00023125"/>
    </source>
</evidence>